<dbReference type="Proteomes" id="UP000238442">
    <property type="component" value="Chromosome"/>
</dbReference>
<keyword evidence="2" id="KW-0560">Oxidoreductase</keyword>
<evidence type="ECO:0000313" key="3">
    <source>
        <dbReference type="Proteomes" id="UP000238442"/>
    </source>
</evidence>
<sequence>MKPYYAVIFTSLLSNNTEGYQEMAIKMETLAKKQPGYLGFESAREDLGITISYWESLEDIKNWKQNLEHLEAQHLGRNQWYRWYRTRICRVEREYEFEP</sequence>
<accession>A0A2S0HV61</accession>
<dbReference type="InterPro" id="IPR052936">
    <property type="entry name" value="Jasmonate_Hydroxylase-like"/>
</dbReference>
<feature type="domain" description="ABM" evidence="1">
    <location>
        <begin position="28"/>
        <end position="74"/>
    </location>
</feature>
<dbReference type="InterPro" id="IPR011008">
    <property type="entry name" value="Dimeric_a/b-barrel"/>
</dbReference>
<dbReference type="PANTHER" id="PTHR37811">
    <property type="entry name" value="BLL5343 PROTEIN"/>
    <property type="match status" value="1"/>
</dbReference>
<dbReference type="KEGG" id="aue:C5O00_04795"/>
<dbReference type="Gene3D" id="3.30.70.100">
    <property type="match status" value="1"/>
</dbReference>
<dbReference type="GO" id="GO:0004497">
    <property type="term" value="F:monooxygenase activity"/>
    <property type="evidence" value="ECO:0007669"/>
    <property type="project" value="UniProtKB-KW"/>
</dbReference>
<keyword evidence="2" id="KW-0503">Monooxygenase</keyword>
<dbReference type="PANTHER" id="PTHR37811:SF2">
    <property type="entry name" value="ABM DOMAIN-CONTAINING PROTEIN"/>
    <property type="match status" value="1"/>
</dbReference>
<name>A0A2S0HV61_9FLAO</name>
<reference evidence="2 3" key="1">
    <citation type="submission" date="2018-02" db="EMBL/GenBank/DDBJ databases">
        <title>Genomic analysis of the strain RR4-38 isolated from a seawater recirculating aquaculture system.</title>
        <authorList>
            <person name="Kim Y.-S."/>
            <person name="Jang Y.H."/>
            <person name="Kim K.-H."/>
        </authorList>
    </citation>
    <scope>NUCLEOTIDE SEQUENCE [LARGE SCALE GENOMIC DNA]</scope>
    <source>
        <strain evidence="2 3">RR4-38</strain>
    </source>
</reference>
<protein>
    <submittedName>
        <fullName evidence="2">Antibiotic biosynthesis monooxygenase</fullName>
    </submittedName>
</protein>
<dbReference type="SUPFAM" id="SSF54909">
    <property type="entry name" value="Dimeric alpha+beta barrel"/>
    <property type="match status" value="1"/>
</dbReference>
<dbReference type="InterPro" id="IPR007138">
    <property type="entry name" value="ABM_dom"/>
</dbReference>
<organism evidence="2 3">
    <name type="scientific">Pukyongia salina</name>
    <dbReference type="NCBI Taxonomy" id="2094025"/>
    <lineage>
        <taxon>Bacteria</taxon>
        <taxon>Pseudomonadati</taxon>
        <taxon>Bacteroidota</taxon>
        <taxon>Flavobacteriia</taxon>
        <taxon>Flavobacteriales</taxon>
        <taxon>Flavobacteriaceae</taxon>
        <taxon>Pukyongia</taxon>
    </lineage>
</organism>
<dbReference type="AlphaFoldDB" id="A0A2S0HV61"/>
<keyword evidence="3" id="KW-1185">Reference proteome</keyword>
<dbReference type="EMBL" id="CP027062">
    <property type="protein sequence ID" value="AVI50520.1"/>
    <property type="molecule type" value="Genomic_DNA"/>
</dbReference>
<dbReference type="OrthoDB" id="9798439at2"/>
<evidence type="ECO:0000259" key="1">
    <source>
        <dbReference type="Pfam" id="PF03992"/>
    </source>
</evidence>
<proteinExistence type="predicted"/>
<evidence type="ECO:0000313" key="2">
    <source>
        <dbReference type="EMBL" id="AVI50520.1"/>
    </source>
</evidence>
<gene>
    <name evidence="2" type="ORF">C5O00_04795</name>
</gene>
<dbReference type="Pfam" id="PF03992">
    <property type="entry name" value="ABM"/>
    <property type="match status" value="1"/>
</dbReference>
<dbReference type="RefSeq" id="WP_105215422.1">
    <property type="nucleotide sequence ID" value="NZ_CP027062.1"/>
</dbReference>